<accession>A0A8J7MRX5</accession>
<keyword evidence="8" id="KW-1185">Reference proteome</keyword>
<keyword evidence="3" id="KW-0274">FAD</keyword>
<dbReference type="Pfam" id="PF00732">
    <property type="entry name" value="GMC_oxred_N"/>
    <property type="match status" value="1"/>
</dbReference>
<dbReference type="Proteomes" id="UP000619033">
    <property type="component" value="Unassembled WGS sequence"/>
</dbReference>
<evidence type="ECO:0000256" key="3">
    <source>
        <dbReference type="ARBA" id="ARBA00022827"/>
    </source>
</evidence>
<dbReference type="Pfam" id="PF05199">
    <property type="entry name" value="GMC_oxred_C"/>
    <property type="match status" value="1"/>
</dbReference>
<evidence type="ECO:0000313" key="8">
    <source>
        <dbReference type="Proteomes" id="UP000619033"/>
    </source>
</evidence>
<dbReference type="InterPro" id="IPR007867">
    <property type="entry name" value="GMC_OxRtase_C"/>
</dbReference>
<comment type="caution">
    <text evidence="7">The sequence shown here is derived from an EMBL/GenBank/DDBJ whole genome shotgun (WGS) entry which is preliminary data.</text>
</comment>
<reference evidence="7" key="1">
    <citation type="submission" date="2021-01" db="EMBL/GenBank/DDBJ databases">
        <title>Genome seq and assembly of Tabrizicola sp. KVB23.</title>
        <authorList>
            <person name="Chhetri G."/>
        </authorList>
    </citation>
    <scope>NUCLEOTIDE SEQUENCE</scope>
    <source>
        <strain evidence="7">KVB23</strain>
    </source>
</reference>
<evidence type="ECO:0000259" key="5">
    <source>
        <dbReference type="Pfam" id="PF00732"/>
    </source>
</evidence>
<organism evidence="7 8">
    <name type="scientific">Fuscibacter oryzae</name>
    <dbReference type="NCBI Taxonomy" id="2803939"/>
    <lineage>
        <taxon>Bacteria</taxon>
        <taxon>Pseudomonadati</taxon>
        <taxon>Pseudomonadota</taxon>
        <taxon>Alphaproteobacteria</taxon>
        <taxon>Rhodobacterales</taxon>
        <taxon>Paracoccaceae</taxon>
        <taxon>Fuscibacter</taxon>
    </lineage>
</organism>
<evidence type="ECO:0000256" key="1">
    <source>
        <dbReference type="ARBA" id="ARBA00010790"/>
    </source>
</evidence>
<dbReference type="GO" id="GO:0016614">
    <property type="term" value="F:oxidoreductase activity, acting on CH-OH group of donors"/>
    <property type="evidence" value="ECO:0007669"/>
    <property type="project" value="InterPro"/>
</dbReference>
<dbReference type="InterPro" id="IPR000172">
    <property type="entry name" value="GMC_OxRdtase_N"/>
</dbReference>
<evidence type="ECO:0000256" key="2">
    <source>
        <dbReference type="ARBA" id="ARBA00022630"/>
    </source>
</evidence>
<sequence>MVAKFDLNDDSVVVIIGTGAGGGVLAHELAQKGVKVVALEAGGRYLPEDFINDEWDSFSQLAWTDARTTTGSWRVHKDFAGLPAWIVKAVGGTTTHWAGASIRFQEHEWKALSTYGKVDGANLLDWPIDGSEMAPWYEKAETKLGVTRTGDRAGLPGNNNFKVFEKGAKALGYKEVHTGRMAINSSEYDDRMACQQTGFCFQGCKWGAKWSAAYTDIPRGEATGNLEVRDRSHVARILHDDAGKATGVEYFDKDGNLQMQKARIVCVAGNSFESPRLLLNSASSMFPDGMGNSSGMVGKNYMRHTTGSVYAVFDKPVRMWRGTTMAGIMQDEARHDPSRGFVGGYELETLSLGLPFMAAFLNPGAWGRGFTTALDSYENMAGMWIVGEDMPQLGNGVTLSETKDQHGLPVANVNFDDHPNDVAMRNHAYARGEEIYKAVGATRTFPTPPYPSTHNLGTNRMSEKAADGVVNKHGQSHDIANLFVSDGSQFTSGASENPTLTIVALAIRQADHIAREMSAKNI</sequence>
<dbReference type="RefSeq" id="WP_202660109.1">
    <property type="nucleotide sequence ID" value="NZ_JAESVP010000004.1"/>
</dbReference>
<feature type="domain" description="Glucose-methanol-choline oxidoreductase N-terminal" evidence="5">
    <location>
        <begin position="88"/>
        <end position="305"/>
    </location>
</feature>
<comment type="similarity">
    <text evidence="1">Belongs to the GMC oxidoreductase family.</text>
</comment>
<gene>
    <name evidence="7" type="ORF">JI744_09770</name>
</gene>
<evidence type="ECO:0000256" key="4">
    <source>
        <dbReference type="ARBA" id="ARBA00023002"/>
    </source>
</evidence>
<evidence type="ECO:0000313" key="7">
    <source>
        <dbReference type="EMBL" id="MBL4928391.1"/>
    </source>
</evidence>
<feature type="domain" description="Glucose-methanol-choline oxidoreductase C-terminal" evidence="6">
    <location>
        <begin position="395"/>
        <end position="506"/>
    </location>
</feature>
<evidence type="ECO:0000259" key="6">
    <source>
        <dbReference type="Pfam" id="PF05199"/>
    </source>
</evidence>
<keyword evidence="4" id="KW-0560">Oxidoreductase</keyword>
<dbReference type="SUPFAM" id="SSF51905">
    <property type="entry name" value="FAD/NAD(P)-binding domain"/>
    <property type="match status" value="1"/>
</dbReference>
<proteinExistence type="inferred from homology"/>
<dbReference type="SUPFAM" id="SSF54373">
    <property type="entry name" value="FAD-linked reductases, C-terminal domain"/>
    <property type="match status" value="1"/>
</dbReference>
<dbReference type="PANTHER" id="PTHR46056">
    <property type="entry name" value="LONG-CHAIN-ALCOHOL OXIDASE"/>
    <property type="match status" value="1"/>
</dbReference>
<dbReference type="AlphaFoldDB" id="A0A8J7MRX5"/>
<dbReference type="GO" id="GO:0050660">
    <property type="term" value="F:flavin adenine dinucleotide binding"/>
    <property type="evidence" value="ECO:0007669"/>
    <property type="project" value="InterPro"/>
</dbReference>
<dbReference type="Gene3D" id="3.50.50.60">
    <property type="entry name" value="FAD/NAD(P)-binding domain"/>
    <property type="match status" value="2"/>
</dbReference>
<dbReference type="EMBL" id="JAESVP010000004">
    <property type="protein sequence ID" value="MBL4928391.1"/>
    <property type="molecule type" value="Genomic_DNA"/>
</dbReference>
<dbReference type="PANTHER" id="PTHR46056:SF12">
    <property type="entry name" value="LONG-CHAIN-ALCOHOL OXIDASE"/>
    <property type="match status" value="1"/>
</dbReference>
<dbReference type="InterPro" id="IPR036188">
    <property type="entry name" value="FAD/NAD-bd_sf"/>
</dbReference>
<protein>
    <submittedName>
        <fullName evidence="7">GMC family oxidoreductase</fullName>
    </submittedName>
</protein>
<name>A0A8J7MRX5_9RHOB</name>
<keyword evidence="2" id="KW-0285">Flavoprotein</keyword>